<organism evidence="1 4">
    <name type="scientific">Algibacter amylolyticus</name>
    <dbReference type="NCBI Taxonomy" id="1608400"/>
    <lineage>
        <taxon>Bacteria</taxon>
        <taxon>Pseudomonadati</taxon>
        <taxon>Bacteroidota</taxon>
        <taxon>Flavobacteriia</taxon>
        <taxon>Flavobacteriales</taxon>
        <taxon>Flavobacteriaceae</taxon>
        <taxon>Algibacter</taxon>
    </lineage>
</organism>
<dbReference type="Proteomes" id="UP000315145">
    <property type="component" value="Unassembled WGS sequence"/>
</dbReference>
<evidence type="ECO:0000313" key="2">
    <source>
        <dbReference type="EMBL" id="TSJ70488.1"/>
    </source>
</evidence>
<gene>
    <name evidence="1" type="ORF">F2B50_17775</name>
    <name evidence="2" type="ORF">FPF71_17775</name>
</gene>
<dbReference type="RefSeq" id="WP_144118275.1">
    <property type="nucleotide sequence ID" value="NZ_JACHGE010000016.1"/>
</dbReference>
<reference evidence="1 4" key="1">
    <citation type="journal article" date="2015" name="Int. J. Syst. Evol. Microbiol.">
        <title>Algibacter amylolyticus sp. nov., isolated from intertidal sediment.</title>
        <authorList>
            <person name="Zhang D.C."/>
            <person name="Wu J."/>
            <person name="Neuner K."/>
            <person name="Yao J."/>
            <person name="Margesin R."/>
        </authorList>
    </citation>
    <scope>NUCLEOTIDE SEQUENCE [LARGE SCALE GENOMIC DNA]</scope>
    <source>
        <strain evidence="1 4">RU-4-M-4</strain>
    </source>
</reference>
<dbReference type="Proteomes" id="UP000322315">
    <property type="component" value="Unassembled WGS sequence"/>
</dbReference>
<name>A0A5M7AZ72_9FLAO</name>
<dbReference type="EMBL" id="VWRS01000018">
    <property type="protein sequence ID" value="KAA5820415.1"/>
    <property type="molecule type" value="Genomic_DNA"/>
</dbReference>
<keyword evidence="3" id="KW-1185">Reference proteome</keyword>
<reference evidence="1" key="3">
    <citation type="submission" date="2019-09" db="EMBL/GenBank/DDBJ databases">
        <authorList>
            <person name="Zhang D.-C."/>
        </authorList>
    </citation>
    <scope>NUCLEOTIDE SEQUENCE</scope>
    <source>
        <strain evidence="1">RU-4-M-4</strain>
    </source>
</reference>
<evidence type="ECO:0000313" key="4">
    <source>
        <dbReference type="Proteomes" id="UP000322315"/>
    </source>
</evidence>
<accession>A0A5M7AZ72</accession>
<comment type="caution">
    <text evidence="1">The sequence shown here is derived from an EMBL/GenBank/DDBJ whole genome shotgun (WGS) entry which is preliminary data.</text>
</comment>
<evidence type="ECO:0000313" key="3">
    <source>
        <dbReference type="Proteomes" id="UP000315145"/>
    </source>
</evidence>
<protein>
    <submittedName>
        <fullName evidence="1">Uncharacterized protein</fullName>
    </submittedName>
</protein>
<sequence>MEIDNPEKFAEYADELQNKKHPILPNNISIQLKDENGDNLKMENVLCHLNIYIDSLSYYTYSFIPTNSNGIVNLTKEQMIQNTELKHYFDERIPLDKTIVKFDFMVMDNNLLNGIISSMENYVNIDIESIKADLKSRGLTDSQIAVQIPAIEEKMKSDKKLVGLLKKNKNAELDYSNGEKKITDFWNSESDYNYELK</sequence>
<evidence type="ECO:0000313" key="1">
    <source>
        <dbReference type="EMBL" id="KAA5820415.1"/>
    </source>
</evidence>
<proteinExistence type="predicted"/>
<dbReference type="EMBL" id="VMBF01000018">
    <property type="protein sequence ID" value="TSJ70488.1"/>
    <property type="molecule type" value="Genomic_DNA"/>
</dbReference>
<dbReference type="OrthoDB" id="1492915at2"/>
<reference evidence="2 3" key="2">
    <citation type="submission" date="2019-07" db="EMBL/GenBank/DDBJ databases">
        <title>Algibacter marinivivus sp. nov., isolated from the surface of a marine red alga.</title>
        <authorList>
            <person name="Zhong X."/>
            <person name="Xu W."/>
            <person name="Zhang Y."/>
            <person name="Zhang Q."/>
            <person name="Du Z."/>
        </authorList>
    </citation>
    <scope>NUCLEOTIDE SEQUENCE [LARGE SCALE GENOMIC DNA]</scope>
    <source>
        <strain evidence="2 3">RU-4-M-4</strain>
    </source>
</reference>
<dbReference type="AlphaFoldDB" id="A0A5M7AZ72"/>